<proteinExistence type="predicted"/>
<reference evidence="1 2" key="1">
    <citation type="submission" date="2018-12" db="EMBL/GenBank/DDBJ databases">
        <title>Draft genome sequence of Embleya hyalina NBRC 13850T.</title>
        <authorList>
            <person name="Komaki H."/>
            <person name="Hosoyama A."/>
            <person name="Kimura A."/>
            <person name="Ichikawa N."/>
            <person name="Tamura T."/>
        </authorList>
    </citation>
    <scope>NUCLEOTIDE SEQUENCE [LARGE SCALE GENOMIC DNA]</scope>
    <source>
        <strain evidence="1 2">NBRC 13850</strain>
    </source>
</reference>
<protein>
    <submittedName>
        <fullName evidence="1">Uncharacterized protein</fullName>
    </submittedName>
</protein>
<organism evidence="1 2">
    <name type="scientific">Embleya hyalina</name>
    <dbReference type="NCBI Taxonomy" id="516124"/>
    <lineage>
        <taxon>Bacteria</taxon>
        <taxon>Bacillati</taxon>
        <taxon>Actinomycetota</taxon>
        <taxon>Actinomycetes</taxon>
        <taxon>Kitasatosporales</taxon>
        <taxon>Streptomycetaceae</taxon>
        <taxon>Embleya</taxon>
    </lineage>
</organism>
<dbReference type="OrthoDB" id="4350943at2"/>
<accession>A0A401YJP1</accession>
<evidence type="ECO:0000313" key="1">
    <source>
        <dbReference type="EMBL" id="GCD94820.1"/>
    </source>
</evidence>
<comment type="caution">
    <text evidence="1">The sequence shown here is derived from an EMBL/GenBank/DDBJ whole genome shotgun (WGS) entry which is preliminary data.</text>
</comment>
<dbReference type="EMBL" id="BIFH01000016">
    <property type="protein sequence ID" value="GCD94820.1"/>
    <property type="molecule type" value="Genomic_DNA"/>
</dbReference>
<keyword evidence="2" id="KW-1185">Reference proteome</keyword>
<dbReference type="AlphaFoldDB" id="A0A401YJP1"/>
<sequence>MLENFEISFMGSLSWDELRTALSKHLRTPIENVVMLGDWLDLPPKRQIESTSLDIIRQEGGYRTLIDGTSPLIVHGEKLGLLAAALAMEFSTSVAVGDYTHDCGYSCGRFIVYRPDGRTFFAVEKSDCEFWDLELW</sequence>
<dbReference type="Proteomes" id="UP000286931">
    <property type="component" value="Unassembled WGS sequence"/>
</dbReference>
<evidence type="ECO:0000313" key="2">
    <source>
        <dbReference type="Proteomes" id="UP000286931"/>
    </source>
</evidence>
<gene>
    <name evidence="1" type="ORF">EHYA_02489</name>
</gene>
<name>A0A401YJP1_9ACTN</name>
<dbReference type="RefSeq" id="WP_126636962.1">
    <property type="nucleotide sequence ID" value="NZ_BIFH01000016.1"/>
</dbReference>